<feature type="domain" description="AMP-dependent synthetase/ligase" evidence="5">
    <location>
        <begin position="506"/>
        <end position="855"/>
    </location>
</feature>
<dbReference type="InterPro" id="IPR023213">
    <property type="entry name" value="CAT-like_dom_sf"/>
</dbReference>
<organism evidence="7 8">
    <name type="scientific">Nonomuraea solani</name>
    <dbReference type="NCBI Taxonomy" id="1144553"/>
    <lineage>
        <taxon>Bacteria</taxon>
        <taxon>Bacillati</taxon>
        <taxon>Actinomycetota</taxon>
        <taxon>Actinomycetes</taxon>
        <taxon>Streptosporangiales</taxon>
        <taxon>Streptosporangiaceae</taxon>
        <taxon>Nonomuraea</taxon>
    </lineage>
</organism>
<dbReference type="RefSeq" id="WP_146104313.1">
    <property type="nucleotide sequence ID" value="NZ_FNVT01000067.1"/>
</dbReference>
<feature type="non-terminal residue" evidence="7">
    <location>
        <position position="922"/>
    </location>
</feature>
<comment type="cofactor">
    <cofactor evidence="1">
        <name>pantetheine 4'-phosphate</name>
        <dbReference type="ChEBI" id="CHEBI:47942"/>
    </cofactor>
</comment>
<evidence type="ECO:0000313" key="8">
    <source>
        <dbReference type="Proteomes" id="UP000236732"/>
    </source>
</evidence>
<evidence type="ECO:0000259" key="6">
    <source>
        <dbReference type="Pfam" id="PF00668"/>
    </source>
</evidence>
<name>A0A1H6F1U8_9ACTN</name>
<dbReference type="Gene3D" id="3.30.559.10">
    <property type="entry name" value="Chloramphenicol acetyltransferase-like domain"/>
    <property type="match status" value="1"/>
</dbReference>
<dbReference type="GO" id="GO:0005737">
    <property type="term" value="C:cytoplasm"/>
    <property type="evidence" value="ECO:0007669"/>
    <property type="project" value="TreeGrafter"/>
</dbReference>
<dbReference type="Gene3D" id="3.30.300.30">
    <property type="match status" value="1"/>
</dbReference>
<feature type="non-terminal residue" evidence="7">
    <location>
        <position position="1"/>
    </location>
</feature>
<dbReference type="InterPro" id="IPR000873">
    <property type="entry name" value="AMP-dep_synth/lig_dom"/>
</dbReference>
<dbReference type="Pfam" id="PF00668">
    <property type="entry name" value="Condensation"/>
    <property type="match status" value="1"/>
</dbReference>
<gene>
    <name evidence="7" type="ORF">SAMN05444920_1671</name>
</gene>
<dbReference type="Gene3D" id="2.30.38.10">
    <property type="entry name" value="Luciferase, Domain 3"/>
    <property type="match status" value="1"/>
</dbReference>
<dbReference type="CDD" id="cd05930">
    <property type="entry name" value="A_NRPS"/>
    <property type="match status" value="1"/>
</dbReference>
<feature type="region of interest" description="Disordered" evidence="4">
    <location>
        <begin position="27"/>
        <end position="48"/>
    </location>
</feature>
<keyword evidence="3" id="KW-0597">Phosphoprotein</keyword>
<evidence type="ECO:0000313" key="7">
    <source>
        <dbReference type="EMBL" id="SEH04138.1"/>
    </source>
</evidence>
<dbReference type="SUPFAM" id="SSF52777">
    <property type="entry name" value="CoA-dependent acyltransferases"/>
    <property type="match status" value="2"/>
</dbReference>
<dbReference type="InterPro" id="IPR010071">
    <property type="entry name" value="AA_adenyl_dom"/>
</dbReference>
<dbReference type="FunFam" id="2.30.38.10:FF:000001">
    <property type="entry name" value="Non-ribosomal peptide synthetase PvdI"/>
    <property type="match status" value="1"/>
</dbReference>
<evidence type="ECO:0000259" key="5">
    <source>
        <dbReference type="Pfam" id="PF00501"/>
    </source>
</evidence>
<dbReference type="Proteomes" id="UP000236732">
    <property type="component" value="Unassembled WGS sequence"/>
</dbReference>
<protein>
    <submittedName>
        <fullName evidence="7">Amino acid adenylation domain-containing protein</fullName>
    </submittedName>
</protein>
<dbReference type="Gene3D" id="3.30.559.30">
    <property type="entry name" value="Nonribosomal peptide synthetase, condensation domain"/>
    <property type="match status" value="1"/>
</dbReference>
<keyword evidence="8" id="KW-1185">Reference proteome</keyword>
<evidence type="ECO:0000256" key="3">
    <source>
        <dbReference type="ARBA" id="ARBA00022553"/>
    </source>
</evidence>
<dbReference type="Pfam" id="PF00501">
    <property type="entry name" value="AMP-binding"/>
    <property type="match status" value="1"/>
</dbReference>
<dbReference type="PANTHER" id="PTHR45527">
    <property type="entry name" value="NONRIBOSOMAL PEPTIDE SYNTHETASE"/>
    <property type="match status" value="1"/>
</dbReference>
<reference evidence="7 8" key="1">
    <citation type="submission" date="2016-10" db="EMBL/GenBank/DDBJ databases">
        <authorList>
            <person name="de Groot N.N."/>
        </authorList>
    </citation>
    <scope>NUCLEOTIDE SEQUENCE [LARGE SCALE GENOMIC DNA]</scope>
    <source>
        <strain evidence="7 8">CGMCC 4.7037</strain>
    </source>
</reference>
<dbReference type="GO" id="GO:0008610">
    <property type="term" value="P:lipid biosynthetic process"/>
    <property type="evidence" value="ECO:0007669"/>
    <property type="project" value="UniProtKB-ARBA"/>
</dbReference>
<dbReference type="NCBIfam" id="TIGR01733">
    <property type="entry name" value="AA-adenyl-dom"/>
    <property type="match status" value="1"/>
</dbReference>
<accession>A0A1H6F1U8</accession>
<dbReference type="InterPro" id="IPR045851">
    <property type="entry name" value="AMP-bd_C_sf"/>
</dbReference>
<dbReference type="PANTHER" id="PTHR45527:SF1">
    <property type="entry name" value="FATTY ACID SYNTHASE"/>
    <property type="match status" value="1"/>
</dbReference>
<dbReference type="GO" id="GO:0003824">
    <property type="term" value="F:catalytic activity"/>
    <property type="evidence" value="ECO:0007669"/>
    <property type="project" value="InterPro"/>
</dbReference>
<dbReference type="GO" id="GO:0043041">
    <property type="term" value="P:amino acid activation for nonribosomal peptide biosynthetic process"/>
    <property type="evidence" value="ECO:0007669"/>
    <property type="project" value="TreeGrafter"/>
</dbReference>
<dbReference type="InterPro" id="IPR001242">
    <property type="entry name" value="Condensation_dom"/>
</dbReference>
<dbReference type="GO" id="GO:0044550">
    <property type="term" value="P:secondary metabolite biosynthetic process"/>
    <property type="evidence" value="ECO:0007669"/>
    <property type="project" value="TreeGrafter"/>
</dbReference>
<evidence type="ECO:0000256" key="2">
    <source>
        <dbReference type="ARBA" id="ARBA00022450"/>
    </source>
</evidence>
<dbReference type="FunFam" id="3.40.50.980:FF:000001">
    <property type="entry name" value="Non-ribosomal peptide synthetase"/>
    <property type="match status" value="1"/>
</dbReference>
<dbReference type="AlphaFoldDB" id="A0A1H6F1U8"/>
<dbReference type="CDD" id="cd19540">
    <property type="entry name" value="LCL_NRPS-like"/>
    <property type="match status" value="1"/>
</dbReference>
<sequence>RTVFGTELPLRHVFADPTVTGIAHHIDNPAEQESGGRPGPRPVARPERLPLSSAQQRLWFINRIDHGGSYNIPAAVRLTGRLDRDALRGALADLVARHETLRTVYPDSAEGPWQQVLAAGQAQAGLAERDVDAGQLAGVLADAAARPFDLTRDPPLRATLFTLSATEHVLLVVLHHIAGDALSMPPFWRDLATAYRARLTGGEPGWPRLPVQYADYALWQREQPHGGSGLDWWRTALDGLPGHLPLPTDRPRPAVATFRGDSVRFTIPAGLHERLGALARESQATLFMTLQAGLAVLLTRLGCGTDIPIGALTAGRGHEELTDLVGVFMNTLVLRTDTAGNPGFTDLLARVRQADLAAFQHQDVPFERVVEALNPPRSMGWNPLVQVMLELHEANEPMSGLPELTAADQPVDYAPAKLELILTFTKRAGDDGLDGELRYATDVFDRVSAEALVDRLIRVLTAVAADPGGPIDEVPVLSSGQRHQILQEWNDTRMALPDSTVPQLIEAQAAADPQAPAVRDAGGVLLTYGELNAGANRLARHLRGLGVGTESFVGVCAGESPELLVALLAVMKAGAAYVPLDPTHPAERLGFVLDDTRAGVVVAQDVHAGTVEGLTGATVVRLGRDRDRIQARSGHDLDLPLSGDNLVYAMYTSGSTGRPKGVLISHRGLLNYLWWAVDGYGLDGESGAPLVGSIAVDLSVPNFWLPLIEGRDVTLIGPDTGGQALAALLREPHDFSLLKLTPGHVDLLAAQLAPGTVLDSVRTYVIGADEVRPQTVTSWQRICPGARLINEYGPTETVVGCSVHVIDGPAPSPVPIGRPIGNIRMYVLDARLEPVAPGVAGELYIAGTGVARGYLNRPGLTAERFVADPFGEPGTRMYRTGDIARFRRDGELEFLGRADDQVKIRGFRVEPGEIEAALVKDP</sequence>
<proteinExistence type="predicted"/>
<dbReference type="EMBL" id="FNVT01000067">
    <property type="protein sequence ID" value="SEH04138.1"/>
    <property type="molecule type" value="Genomic_DNA"/>
</dbReference>
<dbReference type="OrthoDB" id="3802848at2"/>
<keyword evidence="2" id="KW-0596">Phosphopantetheine</keyword>
<dbReference type="SUPFAM" id="SSF56801">
    <property type="entry name" value="Acetyl-CoA synthetase-like"/>
    <property type="match status" value="1"/>
</dbReference>
<dbReference type="Gene3D" id="3.40.50.980">
    <property type="match status" value="2"/>
</dbReference>
<evidence type="ECO:0000256" key="4">
    <source>
        <dbReference type="SAM" id="MobiDB-lite"/>
    </source>
</evidence>
<evidence type="ECO:0000256" key="1">
    <source>
        <dbReference type="ARBA" id="ARBA00001957"/>
    </source>
</evidence>
<dbReference type="GO" id="GO:0031177">
    <property type="term" value="F:phosphopantetheine binding"/>
    <property type="evidence" value="ECO:0007669"/>
    <property type="project" value="TreeGrafter"/>
</dbReference>
<feature type="domain" description="Condensation" evidence="6">
    <location>
        <begin position="49"/>
        <end position="486"/>
    </location>
</feature>